<dbReference type="SUPFAM" id="SSF54695">
    <property type="entry name" value="POZ domain"/>
    <property type="match status" value="1"/>
</dbReference>
<dbReference type="EMBL" id="BLAL01000266">
    <property type="protein sequence ID" value="GES98338.1"/>
    <property type="molecule type" value="Genomic_DNA"/>
</dbReference>
<comment type="caution">
    <text evidence="2">The sequence shown here is derived from an EMBL/GenBank/DDBJ whole genome shotgun (WGS) entry which is preliminary data.</text>
</comment>
<dbReference type="InterPro" id="IPR011333">
    <property type="entry name" value="SKP1/BTB/POZ_sf"/>
</dbReference>
<dbReference type="Pfam" id="PF00651">
    <property type="entry name" value="BTB"/>
    <property type="match status" value="1"/>
</dbReference>
<accession>A0A8H3M8C7</accession>
<proteinExistence type="predicted"/>
<dbReference type="CDD" id="cd18186">
    <property type="entry name" value="BTB_POZ_ZBTB_KLHL-like"/>
    <property type="match status" value="1"/>
</dbReference>
<protein>
    <submittedName>
        <fullName evidence="2">BTB/POZ protein</fullName>
    </submittedName>
</protein>
<dbReference type="InterPro" id="IPR000210">
    <property type="entry name" value="BTB/POZ_dom"/>
</dbReference>
<sequence>MSTLSNSLIKNYIKILDTGTFFDIEILVGVEPNVKIFRLHSFILKICSPYFHNVLSNKKQIKIENNIIKIKKQNISVEIFEIIIKYIYGGNLESEKHDFKTNAALLIAADELHVSLITNRMEVGMDLAKKYFINVAIIKDLQLLLLLLKDFNEILGGFNPCNLVQFMGDDFVSFRKEKILKQFTKNRLDKMKSIFKVDNYEIFQL</sequence>
<dbReference type="Gene3D" id="3.30.710.10">
    <property type="entry name" value="Potassium Channel Kv1.1, Chain A"/>
    <property type="match status" value="1"/>
</dbReference>
<evidence type="ECO:0000313" key="3">
    <source>
        <dbReference type="Proteomes" id="UP000615446"/>
    </source>
</evidence>
<dbReference type="AlphaFoldDB" id="A0A8H3M8C7"/>
<dbReference type="Proteomes" id="UP000615446">
    <property type="component" value="Unassembled WGS sequence"/>
</dbReference>
<reference evidence="2" key="1">
    <citation type="submission" date="2019-10" db="EMBL/GenBank/DDBJ databases">
        <title>Conservation and host-specific expression of non-tandemly repeated heterogenous ribosome RNA gene in arbuscular mycorrhizal fungi.</title>
        <authorList>
            <person name="Maeda T."/>
            <person name="Kobayashi Y."/>
            <person name="Nakagawa T."/>
            <person name="Ezawa T."/>
            <person name="Yamaguchi K."/>
            <person name="Bino T."/>
            <person name="Nishimoto Y."/>
            <person name="Shigenobu S."/>
            <person name="Kawaguchi M."/>
        </authorList>
    </citation>
    <scope>NUCLEOTIDE SEQUENCE</scope>
    <source>
        <strain evidence="2">HR1</strain>
    </source>
</reference>
<feature type="domain" description="BTB" evidence="1">
    <location>
        <begin position="22"/>
        <end position="96"/>
    </location>
</feature>
<dbReference type="OrthoDB" id="10523149at2759"/>
<dbReference type="SMART" id="SM00225">
    <property type="entry name" value="BTB"/>
    <property type="match status" value="1"/>
</dbReference>
<dbReference type="PROSITE" id="PS50097">
    <property type="entry name" value="BTB"/>
    <property type="match status" value="1"/>
</dbReference>
<evidence type="ECO:0000259" key="1">
    <source>
        <dbReference type="PROSITE" id="PS50097"/>
    </source>
</evidence>
<organism evidence="2 3">
    <name type="scientific">Rhizophagus clarus</name>
    <dbReference type="NCBI Taxonomy" id="94130"/>
    <lineage>
        <taxon>Eukaryota</taxon>
        <taxon>Fungi</taxon>
        <taxon>Fungi incertae sedis</taxon>
        <taxon>Mucoromycota</taxon>
        <taxon>Glomeromycotina</taxon>
        <taxon>Glomeromycetes</taxon>
        <taxon>Glomerales</taxon>
        <taxon>Glomeraceae</taxon>
        <taxon>Rhizophagus</taxon>
    </lineage>
</organism>
<evidence type="ECO:0000313" key="2">
    <source>
        <dbReference type="EMBL" id="GES98338.1"/>
    </source>
</evidence>
<name>A0A8H3M8C7_9GLOM</name>
<gene>
    <name evidence="2" type="ORF">RCL2_002489200</name>
</gene>